<dbReference type="KEGG" id="chya:V22_02010"/>
<keyword evidence="3" id="KW-0456">Lyase</keyword>
<dbReference type="PANTHER" id="PTHR48050">
    <property type="entry name" value="STEROL 3-BETA-GLUCOSYLTRANSFERASE"/>
    <property type="match status" value="1"/>
</dbReference>
<dbReference type="GO" id="GO:0033072">
    <property type="term" value="P:vancomycin biosynthetic process"/>
    <property type="evidence" value="ECO:0007669"/>
    <property type="project" value="UniProtKB-ARBA"/>
</dbReference>
<keyword evidence="3" id="KW-0808">Transferase</keyword>
<protein>
    <submittedName>
        <fullName evidence="3">MurG-like transferase</fullName>
        <ecNumber evidence="3">4.3.3.5</ecNumber>
    </submittedName>
</protein>
<gene>
    <name evidence="3" type="ORF">V22_02010</name>
</gene>
<feature type="domain" description="Erythromycin biosynthesis protein CIII-like C-terminal" evidence="2">
    <location>
        <begin position="293"/>
        <end position="393"/>
    </location>
</feature>
<organism evidence="3 4">
    <name type="scientific">Calycomorphotria hydatis</name>
    <dbReference type="NCBI Taxonomy" id="2528027"/>
    <lineage>
        <taxon>Bacteria</taxon>
        <taxon>Pseudomonadati</taxon>
        <taxon>Planctomycetota</taxon>
        <taxon>Planctomycetia</taxon>
        <taxon>Planctomycetales</taxon>
        <taxon>Planctomycetaceae</taxon>
        <taxon>Calycomorphotria</taxon>
    </lineage>
</organism>
<evidence type="ECO:0000259" key="1">
    <source>
        <dbReference type="Pfam" id="PF03033"/>
    </source>
</evidence>
<sequence length="418" mass="47113">MHILLLPFGSFGDVNPYVGLGMALKERGHRVTVGTVGYFRDVVEKEGLEFFEIGTAEEYQQVIGHPHIWHPIWSFGHIFRTGISKVLQKQYDFIAEYYQPGETVVVTSSMGFGALCAREKLGVPLVTVHLQPSVMWSEFASPVLAGMPTNMPRWWKRFQFACGEWLAIDRACCPQLNRFRAELGLPPVNHLPRWWHSPDQVLCLFPEWFGPTQPDWPQPLAHAGFPLWDSDSEQQPLREFVQFIDEHPRPLVFTPGSANQHAEKFFRTAIETCRLMDSPGILLTRYPEQLPPELPPFVKHFKYLPLERVLPHASALIHHGGIGTTAQALKAGIPQVIMPLAHDQFDNAARLKKLGVGDSLSPTFFSAPRLTRVVQRLLTSEQSRAACKALAEKVREGDCFEKACEVIASAGSRQVVHQ</sequence>
<keyword evidence="4" id="KW-1185">Reference proteome</keyword>
<evidence type="ECO:0000259" key="2">
    <source>
        <dbReference type="Pfam" id="PF06722"/>
    </source>
</evidence>
<dbReference type="CDD" id="cd03784">
    <property type="entry name" value="GT1_Gtf-like"/>
    <property type="match status" value="1"/>
</dbReference>
<dbReference type="Gene3D" id="3.40.50.2000">
    <property type="entry name" value="Glycogen Phosphorylase B"/>
    <property type="match status" value="2"/>
</dbReference>
<dbReference type="EMBL" id="CP036316">
    <property type="protein sequence ID" value="QDT63003.1"/>
    <property type="molecule type" value="Genomic_DNA"/>
</dbReference>
<dbReference type="GO" id="GO:0005975">
    <property type="term" value="P:carbohydrate metabolic process"/>
    <property type="evidence" value="ECO:0007669"/>
    <property type="project" value="InterPro"/>
</dbReference>
<proteinExistence type="predicted"/>
<dbReference type="InterPro" id="IPR050426">
    <property type="entry name" value="Glycosyltransferase_28"/>
</dbReference>
<dbReference type="EC" id="4.3.3.5" evidence="3"/>
<dbReference type="OrthoDB" id="9805366at2"/>
<dbReference type="InterPro" id="IPR004276">
    <property type="entry name" value="GlycoTrans_28_N"/>
</dbReference>
<dbReference type="SUPFAM" id="SSF53756">
    <property type="entry name" value="UDP-Glycosyltransferase/glycogen phosphorylase"/>
    <property type="match status" value="1"/>
</dbReference>
<feature type="domain" description="Glycosyltransferase family 28 N-terminal" evidence="1">
    <location>
        <begin position="3"/>
        <end position="129"/>
    </location>
</feature>
<dbReference type="GO" id="GO:0016829">
    <property type="term" value="F:lyase activity"/>
    <property type="evidence" value="ECO:0007669"/>
    <property type="project" value="UniProtKB-KW"/>
</dbReference>
<dbReference type="GO" id="GO:0008194">
    <property type="term" value="F:UDP-glycosyltransferase activity"/>
    <property type="evidence" value="ECO:0007669"/>
    <property type="project" value="InterPro"/>
</dbReference>
<dbReference type="GO" id="GO:0016758">
    <property type="term" value="F:hexosyltransferase activity"/>
    <property type="evidence" value="ECO:0007669"/>
    <property type="project" value="InterPro"/>
</dbReference>
<dbReference type="PANTHER" id="PTHR48050:SF13">
    <property type="entry name" value="STEROL 3-BETA-GLUCOSYLTRANSFERASE UGT80A2"/>
    <property type="match status" value="1"/>
</dbReference>
<accession>A0A517T3P6</accession>
<dbReference type="Pfam" id="PF03033">
    <property type="entry name" value="Glyco_transf_28"/>
    <property type="match status" value="1"/>
</dbReference>
<dbReference type="Proteomes" id="UP000319976">
    <property type="component" value="Chromosome"/>
</dbReference>
<dbReference type="Pfam" id="PF06722">
    <property type="entry name" value="EryCIII-like_C"/>
    <property type="match status" value="1"/>
</dbReference>
<evidence type="ECO:0000313" key="3">
    <source>
        <dbReference type="EMBL" id="QDT63003.1"/>
    </source>
</evidence>
<dbReference type="InterPro" id="IPR002213">
    <property type="entry name" value="UDP_glucos_trans"/>
</dbReference>
<evidence type="ECO:0000313" key="4">
    <source>
        <dbReference type="Proteomes" id="UP000319976"/>
    </source>
</evidence>
<dbReference type="RefSeq" id="WP_145258972.1">
    <property type="nucleotide sequence ID" value="NZ_CP036316.1"/>
</dbReference>
<dbReference type="AlphaFoldDB" id="A0A517T3P6"/>
<reference evidence="3 4" key="1">
    <citation type="submission" date="2019-02" db="EMBL/GenBank/DDBJ databases">
        <title>Deep-cultivation of Planctomycetes and their phenomic and genomic characterization uncovers novel biology.</title>
        <authorList>
            <person name="Wiegand S."/>
            <person name="Jogler M."/>
            <person name="Boedeker C."/>
            <person name="Pinto D."/>
            <person name="Vollmers J."/>
            <person name="Rivas-Marin E."/>
            <person name="Kohn T."/>
            <person name="Peeters S.H."/>
            <person name="Heuer A."/>
            <person name="Rast P."/>
            <person name="Oberbeckmann S."/>
            <person name="Bunk B."/>
            <person name="Jeske O."/>
            <person name="Meyerdierks A."/>
            <person name="Storesund J.E."/>
            <person name="Kallscheuer N."/>
            <person name="Luecker S."/>
            <person name="Lage O.M."/>
            <person name="Pohl T."/>
            <person name="Merkel B.J."/>
            <person name="Hornburger P."/>
            <person name="Mueller R.-W."/>
            <person name="Bruemmer F."/>
            <person name="Labrenz M."/>
            <person name="Spormann A.M."/>
            <person name="Op den Camp H."/>
            <person name="Overmann J."/>
            <person name="Amann R."/>
            <person name="Jetten M.S.M."/>
            <person name="Mascher T."/>
            <person name="Medema M.H."/>
            <person name="Devos D.P."/>
            <person name="Kaster A.-K."/>
            <person name="Ovreas L."/>
            <person name="Rohde M."/>
            <person name="Galperin M.Y."/>
            <person name="Jogler C."/>
        </authorList>
    </citation>
    <scope>NUCLEOTIDE SEQUENCE [LARGE SCALE GENOMIC DNA]</scope>
    <source>
        <strain evidence="3 4">V22</strain>
    </source>
</reference>
<dbReference type="InterPro" id="IPR010610">
    <property type="entry name" value="EryCIII-like_C"/>
</dbReference>
<name>A0A517T3P6_9PLAN</name>